<dbReference type="InterPro" id="IPR050415">
    <property type="entry name" value="MRET"/>
</dbReference>
<dbReference type="Pfam" id="PF00970">
    <property type="entry name" value="FAD_binding_6"/>
    <property type="match status" value="1"/>
</dbReference>
<evidence type="ECO:0000313" key="3">
    <source>
        <dbReference type="EMBL" id="PNG24928.1"/>
    </source>
</evidence>
<feature type="domain" description="FAD-binding FR-type" evidence="2">
    <location>
        <begin position="103"/>
        <end position="202"/>
    </location>
</feature>
<gene>
    <name evidence="3" type="ORF">CR492_16400</name>
</gene>
<dbReference type="InterPro" id="IPR008333">
    <property type="entry name" value="Cbr1-like_FAD-bd_dom"/>
</dbReference>
<dbReference type="InterPro" id="IPR036010">
    <property type="entry name" value="2Fe-2S_ferredoxin-like_sf"/>
</dbReference>
<feature type="domain" description="2Fe-2S ferredoxin-type" evidence="1">
    <location>
        <begin position="1"/>
        <end position="93"/>
    </location>
</feature>
<reference evidence="3 4" key="1">
    <citation type="submission" date="2017-10" db="EMBL/GenBank/DDBJ databases">
        <title>Genome announcement of Methylocella silvestris TVC from permafrost.</title>
        <authorList>
            <person name="Wang J."/>
            <person name="Geng K."/>
            <person name="Ul-Haque F."/>
            <person name="Crombie A.T."/>
            <person name="Street L.E."/>
            <person name="Wookey P.A."/>
            <person name="Murrell J.C."/>
            <person name="Pratscher J."/>
        </authorList>
    </citation>
    <scope>NUCLEOTIDE SEQUENCE [LARGE SCALE GENOMIC DNA]</scope>
    <source>
        <strain evidence="3 4">TVC</strain>
    </source>
</reference>
<dbReference type="PANTHER" id="PTHR47354">
    <property type="entry name" value="NADH OXIDOREDUCTASE HCR"/>
    <property type="match status" value="1"/>
</dbReference>
<dbReference type="PANTHER" id="PTHR47354:SF5">
    <property type="entry name" value="PROTEIN RFBI"/>
    <property type="match status" value="1"/>
</dbReference>
<dbReference type="PROSITE" id="PS00197">
    <property type="entry name" value="2FE2S_FER_1"/>
    <property type="match status" value="1"/>
</dbReference>
<dbReference type="CDD" id="cd00207">
    <property type="entry name" value="fer2"/>
    <property type="match status" value="1"/>
</dbReference>
<dbReference type="SUPFAM" id="SSF54292">
    <property type="entry name" value="2Fe-2S ferredoxin-like"/>
    <property type="match status" value="1"/>
</dbReference>
<dbReference type="InterPro" id="IPR001041">
    <property type="entry name" value="2Fe-2S_ferredoxin-type"/>
</dbReference>
<dbReference type="AlphaFoldDB" id="A0A2J7TDT5"/>
<dbReference type="Gene3D" id="3.10.20.30">
    <property type="match status" value="1"/>
</dbReference>
<dbReference type="OrthoDB" id="9806195at2"/>
<evidence type="ECO:0000313" key="4">
    <source>
        <dbReference type="Proteomes" id="UP000236286"/>
    </source>
</evidence>
<accession>A0A2J7TDT5</accession>
<dbReference type="InterPro" id="IPR006058">
    <property type="entry name" value="2Fe2S_fd_BS"/>
</dbReference>
<dbReference type="GO" id="GO:0016491">
    <property type="term" value="F:oxidoreductase activity"/>
    <property type="evidence" value="ECO:0007669"/>
    <property type="project" value="InterPro"/>
</dbReference>
<dbReference type="InterPro" id="IPR001433">
    <property type="entry name" value="OxRdtase_FAD/NAD-bd"/>
</dbReference>
<dbReference type="PROSITE" id="PS51085">
    <property type="entry name" value="2FE2S_FER_2"/>
    <property type="match status" value="1"/>
</dbReference>
<dbReference type="EMBL" id="PDZR01000022">
    <property type="protein sequence ID" value="PNG24928.1"/>
    <property type="molecule type" value="Genomic_DNA"/>
</dbReference>
<proteinExistence type="predicted"/>
<dbReference type="GO" id="GO:0051537">
    <property type="term" value="F:2 iron, 2 sulfur cluster binding"/>
    <property type="evidence" value="ECO:0007669"/>
    <property type="project" value="InterPro"/>
</dbReference>
<sequence length="347" mass="37747">MKITVETKLESFQFPGFPEETVLTAGLAAGYSLPYECATGTCGTCHARVMDGPIDAGWTDAPGYAKLNREKGDILMCQARPLGDCSLRVRSNTAQPKELTPAAIKRIGRIENTRRLTGDVIHFEVALPSPMSFDAGQFVTCQVASLAGRRAYSMVNFGKNLERLHFVVKRKPTGKFSDWLFENHVDGAEIEIVGPLGRATFRPGEERDVICIAGGSGIAGMMSILEHASQMHYFHRHRGRVFFGVRTLADAFYLEDFAKHIASANGGLEVTVATSHEQVATPLHPQFSSIGIASGMVHEVAAASMTDQWNNAIGFVAGPQPMVDATLRVLIAEAGLRTDSIRFDKFS</sequence>
<dbReference type="SUPFAM" id="SSF63380">
    <property type="entry name" value="Riboflavin synthase domain-like"/>
    <property type="match status" value="1"/>
</dbReference>
<comment type="caution">
    <text evidence="3">The sequence shown here is derived from an EMBL/GenBank/DDBJ whole genome shotgun (WGS) entry which is preliminary data.</text>
</comment>
<dbReference type="InterPro" id="IPR017927">
    <property type="entry name" value="FAD-bd_FR_type"/>
</dbReference>
<dbReference type="Pfam" id="PF00175">
    <property type="entry name" value="NAD_binding_1"/>
    <property type="match status" value="1"/>
</dbReference>
<dbReference type="PROSITE" id="PS51384">
    <property type="entry name" value="FAD_FR"/>
    <property type="match status" value="1"/>
</dbReference>
<dbReference type="Proteomes" id="UP000236286">
    <property type="component" value="Unassembled WGS sequence"/>
</dbReference>
<evidence type="ECO:0000259" key="1">
    <source>
        <dbReference type="PROSITE" id="PS51085"/>
    </source>
</evidence>
<name>A0A2J7TDT5_METSI</name>
<dbReference type="Gene3D" id="3.40.50.80">
    <property type="entry name" value="Nucleotide-binding domain of ferredoxin-NADP reductase (FNR) module"/>
    <property type="match status" value="1"/>
</dbReference>
<dbReference type="InterPro" id="IPR012675">
    <property type="entry name" value="Beta-grasp_dom_sf"/>
</dbReference>
<evidence type="ECO:0000259" key="2">
    <source>
        <dbReference type="PROSITE" id="PS51384"/>
    </source>
</evidence>
<organism evidence="3 4">
    <name type="scientific">Methylocella silvestris</name>
    <dbReference type="NCBI Taxonomy" id="199596"/>
    <lineage>
        <taxon>Bacteria</taxon>
        <taxon>Pseudomonadati</taxon>
        <taxon>Pseudomonadota</taxon>
        <taxon>Alphaproteobacteria</taxon>
        <taxon>Hyphomicrobiales</taxon>
        <taxon>Beijerinckiaceae</taxon>
        <taxon>Methylocella</taxon>
    </lineage>
</organism>
<dbReference type="PRINTS" id="PR00410">
    <property type="entry name" value="PHEHYDRXLASE"/>
</dbReference>
<dbReference type="InterPro" id="IPR039261">
    <property type="entry name" value="FNR_nucleotide-bd"/>
</dbReference>
<dbReference type="RefSeq" id="WP_102844811.1">
    <property type="nucleotide sequence ID" value="NZ_PDZR01000022.1"/>
</dbReference>
<dbReference type="Gene3D" id="2.40.30.10">
    <property type="entry name" value="Translation factors"/>
    <property type="match status" value="1"/>
</dbReference>
<dbReference type="SUPFAM" id="SSF52343">
    <property type="entry name" value="Ferredoxin reductase-like, C-terminal NADP-linked domain"/>
    <property type="match status" value="1"/>
</dbReference>
<protein>
    <submittedName>
        <fullName evidence="3">Oxidoreductase</fullName>
    </submittedName>
</protein>
<dbReference type="InterPro" id="IPR017938">
    <property type="entry name" value="Riboflavin_synthase-like_b-brl"/>
</dbReference>
<dbReference type="Pfam" id="PF00111">
    <property type="entry name" value="Fer2"/>
    <property type="match status" value="1"/>
</dbReference>